<proteinExistence type="inferred from homology"/>
<keyword evidence="7" id="KW-1185">Reference proteome</keyword>
<keyword evidence="3" id="KW-0963">Cytoplasm</keyword>
<comment type="similarity">
    <text evidence="2">Belongs to the aminoglycoside phosphotransferase family.</text>
</comment>
<evidence type="ECO:0000313" key="6">
    <source>
        <dbReference type="EMBL" id="WAR21909.1"/>
    </source>
</evidence>
<dbReference type="SUPFAM" id="SSF56112">
    <property type="entry name" value="Protein kinase-like (PK-like)"/>
    <property type="match status" value="1"/>
</dbReference>
<dbReference type="Proteomes" id="UP001164746">
    <property type="component" value="Chromosome 12"/>
</dbReference>
<keyword evidence="5" id="KW-0418">Kinase</keyword>
<keyword evidence="4" id="KW-0808">Transferase</keyword>
<evidence type="ECO:0000256" key="3">
    <source>
        <dbReference type="ARBA" id="ARBA00022490"/>
    </source>
</evidence>
<organism evidence="6 7">
    <name type="scientific">Mya arenaria</name>
    <name type="common">Soft-shell clam</name>
    <dbReference type="NCBI Taxonomy" id="6604"/>
    <lineage>
        <taxon>Eukaryota</taxon>
        <taxon>Metazoa</taxon>
        <taxon>Spiralia</taxon>
        <taxon>Lophotrochozoa</taxon>
        <taxon>Mollusca</taxon>
        <taxon>Bivalvia</taxon>
        <taxon>Autobranchia</taxon>
        <taxon>Heteroconchia</taxon>
        <taxon>Euheterodonta</taxon>
        <taxon>Imparidentia</taxon>
        <taxon>Neoheterodontei</taxon>
        <taxon>Myida</taxon>
        <taxon>Myoidea</taxon>
        <taxon>Myidae</taxon>
        <taxon>Mya</taxon>
    </lineage>
</organism>
<evidence type="ECO:0000256" key="2">
    <source>
        <dbReference type="ARBA" id="ARBA00006219"/>
    </source>
</evidence>
<evidence type="ECO:0000256" key="4">
    <source>
        <dbReference type="ARBA" id="ARBA00022679"/>
    </source>
</evidence>
<evidence type="ECO:0000256" key="5">
    <source>
        <dbReference type="ARBA" id="ARBA00022777"/>
    </source>
</evidence>
<dbReference type="InterPro" id="IPR050249">
    <property type="entry name" value="Pseudomonas-type_ThrB"/>
</dbReference>
<dbReference type="PANTHER" id="PTHR21064">
    <property type="entry name" value="AMINOGLYCOSIDE PHOSPHOTRANSFERASE DOMAIN-CONTAINING PROTEIN-RELATED"/>
    <property type="match status" value="1"/>
</dbReference>
<sequence length="281" mass="31866">MERPVLEEHDVMRVVFDAYGMRVTKQMFLDSYDDVNILVHVSDLSTNENIVKVSPNGYVFKVLNTVDSKREEFVGETKEFLVRLFEFVPGETLDNKPYTADLCFQVGMMAAKIDRALKLQRGAIHGDLNEGNIIVRRRETQDGTLSTTPSEYGVIGVLDFGDLVYEYHVFEISITMAYMMIESKHGLDPLDAGGHVLAGYLSVFDLNGADTKVIKECIAARLAQSFTYGALEHKKNPSNTYCLKTADRGWPVLRKLWSMSKKELFGHWNEILKCYDIKSLV</sequence>
<evidence type="ECO:0000256" key="1">
    <source>
        <dbReference type="ARBA" id="ARBA00004496"/>
    </source>
</evidence>
<dbReference type="PANTHER" id="PTHR21064:SF1">
    <property type="entry name" value="HYDROXYLYSINE KINASE"/>
    <property type="match status" value="1"/>
</dbReference>
<dbReference type="EMBL" id="CP111023">
    <property type="protein sequence ID" value="WAR21909.1"/>
    <property type="molecule type" value="Genomic_DNA"/>
</dbReference>
<comment type="subcellular location">
    <subcellularLocation>
        <location evidence="1">Cytoplasm</location>
    </subcellularLocation>
</comment>
<dbReference type="Gene3D" id="3.90.1200.10">
    <property type="match status" value="1"/>
</dbReference>
<dbReference type="InterPro" id="IPR011009">
    <property type="entry name" value="Kinase-like_dom_sf"/>
</dbReference>
<protein>
    <submittedName>
        <fullName evidence="6">HYKK-like protein</fullName>
    </submittedName>
</protein>
<evidence type="ECO:0000313" key="7">
    <source>
        <dbReference type="Proteomes" id="UP001164746"/>
    </source>
</evidence>
<name>A0ABY7FL54_MYAAR</name>
<reference evidence="6" key="1">
    <citation type="submission" date="2022-11" db="EMBL/GenBank/DDBJ databases">
        <title>Centuries of genome instability and evolution in soft-shell clam transmissible cancer (bioRxiv).</title>
        <authorList>
            <person name="Hart S.F.M."/>
            <person name="Yonemitsu M.A."/>
            <person name="Giersch R.M."/>
            <person name="Beal B.F."/>
            <person name="Arriagada G."/>
            <person name="Davis B.W."/>
            <person name="Ostrander E.A."/>
            <person name="Goff S.P."/>
            <person name="Metzger M.J."/>
        </authorList>
    </citation>
    <scope>NUCLEOTIDE SEQUENCE</scope>
    <source>
        <strain evidence="6">MELC-2E11</strain>
        <tissue evidence="6">Siphon/mantle</tissue>
    </source>
</reference>
<gene>
    <name evidence="6" type="ORF">MAR_015883</name>
</gene>
<accession>A0ABY7FL54</accession>